<reference evidence="2" key="1">
    <citation type="submission" date="2017-06" db="EMBL/GenBank/DDBJ databases">
        <title>Complete genome sequence of Capnocytophaga sp. KCOM 1579 (=ChDC OS43) isolated from a human refractory periapical abscess lesion.</title>
        <authorList>
            <person name="Kook J.-K."/>
            <person name="Park S.-N."/>
            <person name="Lim Y.K."/>
            <person name="Roh H."/>
        </authorList>
    </citation>
    <scope>NUCLEOTIDE SEQUENCE [LARGE SCALE GENOMIC DNA]</scope>
    <source>
        <strain evidence="2">ChDC OS43</strain>
    </source>
</reference>
<evidence type="ECO:0000313" key="1">
    <source>
        <dbReference type="EMBL" id="ASF42813.1"/>
    </source>
</evidence>
<dbReference type="RefSeq" id="WP_088593908.1">
    <property type="nucleotide sequence ID" value="NZ_CP022022.1"/>
</dbReference>
<gene>
    <name evidence="1" type="ORF">CBG49_06835</name>
</gene>
<protein>
    <recommendedName>
        <fullName evidence="3">Lipoprotein</fullName>
    </recommendedName>
</protein>
<dbReference type="AlphaFoldDB" id="A0A1Z4BNK1"/>
<sequence>MRTVYIIFIFLLLFSCEWPYMDRIDPLYIKNQSNCAISIYPARRGFDFVYPDTSITLLKNHRVLKFNQSTNFASADWKEEIEFLPKDTLSIFIFSTDTLNKYSWEEVRRDYKILKRYDLSYEDCKLLKFRVPYPPTPAMSRMKMYPKYGR</sequence>
<name>A0A1Z4BNK1_9FLAO</name>
<organism evidence="1 2">
    <name type="scientific">Capnocytophaga endodontalis</name>
    <dbReference type="NCBI Taxonomy" id="2708117"/>
    <lineage>
        <taxon>Bacteria</taxon>
        <taxon>Pseudomonadati</taxon>
        <taxon>Bacteroidota</taxon>
        <taxon>Flavobacteriia</taxon>
        <taxon>Flavobacteriales</taxon>
        <taxon>Flavobacteriaceae</taxon>
        <taxon>Capnocytophaga</taxon>
    </lineage>
</organism>
<dbReference type="Proteomes" id="UP000197007">
    <property type="component" value="Chromosome"/>
</dbReference>
<accession>A0A1Z4BNK1</accession>
<dbReference type="PROSITE" id="PS51257">
    <property type="entry name" value="PROKAR_LIPOPROTEIN"/>
    <property type="match status" value="1"/>
</dbReference>
<evidence type="ECO:0008006" key="3">
    <source>
        <dbReference type="Google" id="ProtNLM"/>
    </source>
</evidence>
<evidence type="ECO:0000313" key="2">
    <source>
        <dbReference type="Proteomes" id="UP000197007"/>
    </source>
</evidence>
<keyword evidence="2" id="KW-1185">Reference proteome</keyword>
<proteinExistence type="predicted"/>
<dbReference type="KEGG" id="capn:CBG49_06835"/>
<dbReference type="EMBL" id="CP022022">
    <property type="protein sequence ID" value="ASF42813.1"/>
    <property type="molecule type" value="Genomic_DNA"/>
</dbReference>